<dbReference type="EMBL" id="CP011451">
    <property type="protein sequence ID" value="AKH37725.1"/>
    <property type="molecule type" value="Genomic_DNA"/>
</dbReference>
<proteinExistence type="predicted"/>
<reference evidence="2" key="1">
    <citation type="submission" date="2015-05" db="EMBL/GenBank/DDBJ databases">
        <title>Draft genome of Nitrosomonas communis strain Nm2.</title>
        <authorList>
            <person name="Kozlowski J.A."/>
            <person name="Kits K.D."/>
            <person name="Stein L.Y."/>
        </authorList>
    </citation>
    <scope>NUCLEOTIDE SEQUENCE [LARGE SCALE GENOMIC DNA]</scope>
    <source>
        <strain evidence="2">Nm2</strain>
    </source>
</reference>
<sequence>MMEKSTLTREQRREIREIKRQKQRENNVLRASKMHKLRLASNIHSPVRPPAFEGMIYHIGCSGWFYWHWRNVFYPEGLATKDWFAHYAKIFKTVEINASFYSWPTEATVRSWIKQAGLRRFVYSVKACELITHTKKFKGTEELVKDFGHIATILGDRMGCFLYQVPPSYRYSPARLKAIVSQLQTGQRNVVEFRHVSWWNEKVYTALKEANLIFCSCSAPRLPDELIKTAEDIYIRFHGKKAWYRHDYSDDELKEWARRIQQVNAKTVWIYFNNDFDGNAIKNAESMARLLKNKISIPNL</sequence>
<dbReference type="PANTHER" id="PTHR30348">
    <property type="entry name" value="UNCHARACTERIZED PROTEIN YECE"/>
    <property type="match status" value="1"/>
</dbReference>
<evidence type="ECO:0000313" key="2">
    <source>
        <dbReference type="Proteomes" id="UP000034156"/>
    </source>
</evidence>
<keyword evidence="2" id="KW-1185">Reference proteome</keyword>
<dbReference type="Gene3D" id="3.20.20.410">
    <property type="entry name" value="Protein of unknown function UPF0759"/>
    <property type="match status" value="1"/>
</dbReference>
<protein>
    <recommendedName>
        <fullName evidence="3">DUF72 domain-containing protein</fullName>
    </recommendedName>
</protein>
<dbReference type="KEGG" id="nco:AAW31_07790"/>
<reference evidence="1 2" key="2">
    <citation type="journal article" date="2016" name="Genome Announc.">
        <title>Genome Sequence of Nitrosomonas communis Strain Nm2, a Mesophilic Ammonia-Oxidizing Bacterium Isolated from Mediterranean Soil.</title>
        <authorList>
            <person name="Kozlowski J.A."/>
            <person name="Kits K.D."/>
            <person name="Stein L.Y."/>
        </authorList>
    </citation>
    <scope>NUCLEOTIDE SEQUENCE [LARGE SCALE GENOMIC DNA]</scope>
    <source>
        <strain evidence="1 2">Nm2</strain>
    </source>
</reference>
<organism evidence="1 2">
    <name type="scientific">Nitrosomonas communis</name>
    <dbReference type="NCBI Taxonomy" id="44574"/>
    <lineage>
        <taxon>Bacteria</taxon>
        <taxon>Pseudomonadati</taxon>
        <taxon>Pseudomonadota</taxon>
        <taxon>Betaproteobacteria</taxon>
        <taxon>Nitrosomonadales</taxon>
        <taxon>Nitrosomonadaceae</taxon>
        <taxon>Nitrosomonas</taxon>
    </lineage>
</organism>
<evidence type="ECO:0008006" key="3">
    <source>
        <dbReference type="Google" id="ProtNLM"/>
    </source>
</evidence>
<accession>A0A0F7KBC6</accession>
<dbReference type="InterPro" id="IPR002763">
    <property type="entry name" value="DUF72"/>
</dbReference>
<dbReference type="Proteomes" id="UP000034156">
    <property type="component" value="Chromosome"/>
</dbReference>
<gene>
    <name evidence="1" type="ORF">AAW31_07790</name>
</gene>
<dbReference type="SUPFAM" id="SSF117396">
    <property type="entry name" value="TM1631-like"/>
    <property type="match status" value="1"/>
</dbReference>
<evidence type="ECO:0000313" key="1">
    <source>
        <dbReference type="EMBL" id="AKH37725.1"/>
    </source>
</evidence>
<dbReference type="PATRIC" id="fig|44574.3.peg.1890"/>
<dbReference type="AlphaFoldDB" id="A0A0F7KBC6"/>
<dbReference type="OrthoDB" id="9780310at2"/>
<dbReference type="PANTHER" id="PTHR30348:SF4">
    <property type="entry name" value="DUF72 DOMAIN-CONTAINING PROTEIN"/>
    <property type="match status" value="1"/>
</dbReference>
<dbReference type="Pfam" id="PF01904">
    <property type="entry name" value="DUF72"/>
    <property type="match status" value="1"/>
</dbReference>
<name>A0A0F7KBC6_9PROT</name>
<dbReference type="InterPro" id="IPR036520">
    <property type="entry name" value="UPF0759_sf"/>
</dbReference>